<dbReference type="EnsemblMetazoa" id="XM_021046537.1">
    <property type="protein sequence ID" value="XP_020902196.1"/>
    <property type="gene ID" value="LOC110240719"/>
</dbReference>
<evidence type="ECO:0000256" key="3">
    <source>
        <dbReference type="ARBA" id="ARBA00022664"/>
    </source>
</evidence>
<feature type="domain" description="Pre-mRNA-splicing factor Syf1-like N-terminal HAT-repeats" evidence="9">
    <location>
        <begin position="251"/>
        <end position="388"/>
    </location>
</feature>
<evidence type="ECO:0000256" key="1">
    <source>
        <dbReference type="ARBA" id="ARBA00004123"/>
    </source>
</evidence>
<dbReference type="PANTHER" id="PTHR17204">
    <property type="entry name" value="PRE-MRNA PROCESSING PROTEIN PRP39-RELATED"/>
    <property type="match status" value="1"/>
</dbReference>
<dbReference type="InterPro" id="IPR011990">
    <property type="entry name" value="TPR-like_helical_dom_sf"/>
</dbReference>
<dbReference type="GO" id="GO:0006397">
    <property type="term" value="P:mRNA processing"/>
    <property type="evidence" value="ECO:0007669"/>
    <property type="project" value="UniProtKB-KW"/>
</dbReference>
<keyword evidence="4" id="KW-0747">Spliceosome</keyword>
<proteinExistence type="inferred from homology"/>
<dbReference type="GeneID" id="110240719"/>
<evidence type="ECO:0000256" key="7">
    <source>
        <dbReference type="ARBA" id="ARBA00023242"/>
    </source>
</evidence>
<dbReference type="GO" id="GO:0008380">
    <property type="term" value="P:RNA splicing"/>
    <property type="evidence" value="ECO:0007669"/>
    <property type="project" value="UniProtKB-KW"/>
</dbReference>
<dbReference type="KEGG" id="epa:110240719"/>
<dbReference type="Gene3D" id="1.25.40.10">
    <property type="entry name" value="Tetratricopeptide repeat domain"/>
    <property type="match status" value="2"/>
</dbReference>
<accession>A0A913XC02</accession>
<dbReference type="RefSeq" id="XP_020902196.1">
    <property type="nucleotide sequence ID" value="XM_021046537.1"/>
</dbReference>
<organism evidence="10 11">
    <name type="scientific">Exaiptasia diaphana</name>
    <name type="common">Tropical sea anemone</name>
    <name type="synonym">Aiptasia pulchella</name>
    <dbReference type="NCBI Taxonomy" id="2652724"/>
    <lineage>
        <taxon>Eukaryota</taxon>
        <taxon>Metazoa</taxon>
        <taxon>Cnidaria</taxon>
        <taxon>Anthozoa</taxon>
        <taxon>Hexacorallia</taxon>
        <taxon>Actiniaria</taxon>
        <taxon>Aiptasiidae</taxon>
        <taxon>Exaiptasia</taxon>
    </lineage>
</organism>
<feature type="region of interest" description="Disordered" evidence="8">
    <location>
        <begin position="1"/>
        <end position="28"/>
    </location>
</feature>
<evidence type="ECO:0000313" key="11">
    <source>
        <dbReference type="Proteomes" id="UP000887567"/>
    </source>
</evidence>
<dbReference type="PANTHER" id="PTHR17204:SF25">
    <property type="entry name" value="RRM DOMAIN-CONTAINING PROTEIN"/>
    <property type="match status" value="1"/>
</dbReference>
<dbReference type="SMART" id="SM00386">
    <property type="entry name" value="HAT"/>
    <property type="match status" value="6"/>
</dbReference>
<name>A0A913XC02_EXADI</name>
<feature type="compositionally biased region" description="Acidic residues" evidence="8">
    <location>
        <begin position="7"/>
        <end position="23"/>
    </location>
</feature>
<evidence type="ECO:0000256" key="6">
    <source>
        <dbReference type="ARBA" id="ARBA00023187"/>
    </source>
</evidence>
<evidence type="ECO:0000256" key="2">
    <source>
        <dbReference type="ARBA" id="ARBA00008644"/>
    </source>
</evidence>
<sequence length="398" mass="46384">MDGASDSSDEENMDQDGDSEPEEVTEKVVDPEVHKLELEVQANPYKYDSHLQLIKLVRASGDLDKLREIRQNMSKIFPLTEELWLEWIKDELPLACLPEHRKMILSLFEHGVKDYQSVKLWIEYCQFIMDNMEGDDGLSNVRDVFEKAIVAAGLHVTEGSSIWDGYRDFEMAILDSFEQMLTDENKNTMEEKIESQKERVKSLFRRQVAIPLLGMQGTMRDFEDWVEDEEEIPEAVEQAHAKALAKLEEIIPYEDTVASAEPPKLTEYRSYLEYEVKKGDPARIQCLYERAIKENCLVGDLWIEYTGYLDTKLKMSSVVLPVYERALRNCPWVSVLWQNYMKALERSKAKETTMKETLDKALTCGFTNAQDYLQLWHCYCSFLRRQIEEWSPGNSHNR</sequence>
<dbReference type="OrthoDB" id="6770331at2759"/>
<dbReference type="InterPro" id="IPR003107">
    <property type="entry name" value="HAT"/>
</dbReference>
<protein>
    <recommendedName>
        <fullName evidence="9">Pre-mRNA-splicing factor Syf1-like N-terminal HAT-repeats domain-containing protein</fullName>
    </recommendedName>
</protein>
<comment type="subcellular location">
    <subcellularLocation>
        <location evidence="1">Nucleus</location>
    </subcellularLocation>
</comment>
<evidence type="ECO:0000256" key="5">
    <source>
        <dbReference type="ARBA" id="ARBA00022737"/>
    </source>
</evidence>
<dbReference type="FunFam" id="1.25.40.10:FF:000098">
    <property type="entry name" value="Squamous cell carcinoma antigen recognized by T-cells 3"/>
    <property type="match status" value="1"/>
</dbReference>
<keyword evidence="11" id="KW-1185">Reference proteome</keyword>
<dbReference type="Proteomes" id="UP000887567">
    <property type="component" value="Unplaced"/>
</dbReference>
<keyword evidence="5" id="KW-0677">Repeat</keyword>
<keyword evidence="6" id="KW-0508">mRNA splicing</keyword>
<comment type="similarity">
    <text evidence="2">Belongs to the crooked-neck family.</text>
</comment>
<dbReference type="AlphaFoldDB" id="A0A913XC02"/>
<evidence type="ECO:0000259" key="9">
    <source>
        <dbReference type="Pfam" id="PF23233"/>
    </source>
</evidence>
<dbReference type="OMA" id="ANYDAHV"/>
<evidence type="ECO:0000256" key="8">
    <source>
        <dbReference type="SAM" id="MobiDB-lite"/>
    </source>
</evidence>
<dbReference type="InterPro" id="IPR055433">
    <property type="entry name" value="HAT_Syf1-like_N"/>
</dbReference>
<dbReference type="Pfam" id="PF23240">
    <property type="entry name" value="HAT_PRP39_N"/>
    <property type="match status" value="1"/>
</dbReference>
<dbReference type="Pfam" id="PF23233">
    <property type="entry name" value="HAT_Syf1_CNRKL1_N"/>
    <property type="match status" value="1"/>
</dbReference>
<evidence type="ECO:0000313" key="10">
    <source>
        <dbReference type="EnsemblMetazoa" id="XP_020902196.1"/>
    </source>
</evidence>
<reference evidence="10" key="1">
    <citation type="submission" date="2022-11" db="UniProtKB">
        <authorList>
            <consortium name="EnsemblMetazoa"/>
        </authorList>
    </citation>
    <scope>IDENTIFICATION</scope>
</reference>
<dbReference type="SUPFAM" id="SSF48452">
    <property type="entry name" value="TPR-like"/>
    <property type="match status" value="1"/>
</dbReference>
<keyword evidence="7" id="KW-0539">Nucleus</keyword>
<evidence type="ECO:0000256" key="4">
    <source>
        <dbReference type="ARBA" id="ARBA00022728"/>
    </source>
</evidence>
<keyword evidence="3" id="KW-0507">mRNA processing</keyword>
<dbReference type="GO" id="GO:0005681">
    <property type="term" value="C:spliceosomal complex"/>
    <property type="evidence" value="ECO:0007669"/>
    <property type="project" value="UniProtKB-KW"/>
</dbReference>